<proteinExistence type="predicted"/>
<dbReference type="OrthoDB" id="573467at2"/>
<protein>
    <recommendedName>
        <fullName evidence="3">S-adenosylhomocysteine hydrolase</fullName>
    </recommendedName>
</protein>
<dbReference type="HOGENOM" id="CLU_122345_1_0_4"/>
<keyword evidence="2" id="KW-1185">Reference proteome</keyword>
<dbReference type="AlphaFoldDB" id="C6X7Z6"/>
<accession>C6X7Z6</accession>
<dbReference type="Pfam" id="PF19570">
    <property type="entry name" value="DUF6088"/>
    <property type="match status" value="1"/>
</dbReference>
<evidence type="ECO:0008006" key="3">
    <source>
        <dbReference type="Google" id="ProtNLM"/>
    </source>
</evidence>
<sequence>MKLSIKDRINKSIKASKANVFVRSDFKKFGGYDQVGRALKEVIEAGNLVKMGYGVYSKAEKSALSGKPIPIATITEAGLMVMNKLGVKADVGYFARLYRDGKTTQIPMKEVIAVEKPITRKIYFGKRVLEYEKYK</sequence>
<reference evidence="2" key="1">
    <citation type="submission" date="2009-07" db="EMBL/GenBank/DDBJ databases">
        <title>Complete sequence of chromosome of Methylovorus sp. SIP3-4.</title>
        <authorList>
            <person name="Lucas S."/>
            <person name="Copeland A."/>
            <person name="Lapidus A."/>
            <person name="Glavina del Rio T."/>
            <person name="Tice H."/>
            <person name="Bruce D."/>
            <person name="Goodwin L."/>
            <person name="Pitluck S."/>
            <person name="Clum A."/>
            <person name="Larimer F."/>
            <person name="Land M."/>
            <person name="Hauser L."/>
            <person name="Kyrpides N."/>
            <person name="Mikhailova N."/>
            <person name="Kayluzhnaya M."/>
            <person name="Chistoserdova L."/>
        </authorList>
    </citation>
    <scope>NUCLEOTIDE SEQUENCE [LARGE SCALE GENOMIC DNA]</scope>
    <source>
        <strain evidence="2">SIP3-4</strain>
    </source>
</reference>
<evidence type="ECO:0000313" key="1">
    <source>
        <dbReference type="EMBL" id="ACT51323.1"/>
    </source>
</evidence>
<evidence type="ECO:0000313" key="2">
    <source>
        <dbReference type="Proteomes" id="UP000002743"/>
    </source>
</evidence>
<dbReference type="Proteomes" id="UP000002743">
    <property type="component" value="Chromosome"/>
</dbReference>
<name>C6X7Z6_METGS</name>
<dbReference type="KEGG" id="mei:Msip34_2081"/>
<dbReference type="InterPro" id="IPR045738">
    <property type="entry name" value="DUF6088"/>
</dbReference>
<organism evidence="1 2">
    <name type="scientific">Methylovorus glucosotrophus (strain SIP3-4)</name>
    <dbReference type="NCBI Taxonomy" id="582744"/>
    <lineage>
        <taxon>Bacteria</taxon>
        <taxon>Pseudomonadati</taxon>
        <taxon>Pseudomonadota</taxon>
        <taxon>Betaproteobacteria</taxon>
        <taxon>Nitrosomonadales</taxon>
        <taxon>Methylophilaceae</taxon>
        <taxon>Methylovorus</taxon>
    </lineage>
</organism>
<gene>
    <name evidence="1" type="ordered locus">Msip34_2081</name>
</gene>
<dbReference type="eggNOG" id="ENOG50330M2">
    <property type="taxonomic scope" value="Bacteria"/>
</dbReference>
<dbReference type="RefSeq" id="WP_015830670.1">
    <property type="nucleotide sequence ID" value="NC_012969.1"/>
</dbReference>
<dbReference type="EMBL" id="CP001674">
    <property type="protein sequence ID" value="ACT51323.1"/>
    <property type="molecule type" value="Genomic_DNA"/>
</dbReference>
<dbReference type="STRING" id="582744.Msip34_2081"/>
<reference evidence="1 2" key="2">
    <citation type="journal article" date="2011" name="J. Bacteriol.">
        <title>Genomes of three methylotrophs from a single niche uncover genetic and metabolic divergence of Methylophilaceae.</title>
        <authorList>
            <person name="Lapidus A."/>
            <person name="Clum A."/>
            <person name="Labutti K."/>
            <person name="Kaluzhnaya M.G."/>
            <person name="Lim S."/>
            <person name="Beck D.A."/>
            <person name="Glavina Del Rio T."/>
            <person name="Nolan M."/>
            <person name="Mavromatis K."/>
            <person name="Huntemann M."/>
            <person name="Lucas S."/>
            <person name="Lidstrom M.E."/>
            <person name="Ivanova N."/>
            <person name="Chistoserdova L."/>
        </authorList>
    </citation>
    <scope>NUCLEOTIDE SEQUENCE [LARGE SCALE GENOMIC DNA]</scope>
    <source>
        <strain evidence="1 2">SIP3-4</strain>
    </source>
</reference>